<dbReference type="SUPFAM" id="SSF88659">
    <property type="entry name" value="Sigma3 and sigma4 domains of RNA polymerase sigma factors"/>
    <property type="match status" value="1"/>
</dbReference>
<organism evidence="1">
    <name type="scientific">marine sediment metagenome</name>
    <dbReference type="NCBI Taxonomy" id="412755"/>
    <lineage>
        <taxon>unclassified sequences</taxon>
        <taxon>metagenomes</taxon>
        <taxon>ecological metagenomes</taxon>
    </lineage>
</organism>
<dbReference type="AlphaFoldDB" id="A0A0F9R6D4"/>
<dbReference type="InterPro" id="IPR013324">
    <property type="entry name" value="RNA_pol_sigma_r3/r4-like"/>
</dbReference>
<comment type="caution">
    <text evidence="1">The sequence shown here is derived from an EMBL/GenBank/DDBJ whole genome shotgun (WGS) entry which is preliminary data.</text>
</comment>
<protein>
    <recommendedName>
        <fullName evidence="2">RNA polymerase sigma-70 region 4 domain-containing protein</fullName>
    </recommendedName>
</protein>
<evidence type="ECO:0008006" key="2">
    <source>
        <dbReference type="Google" id="ProtNLM"/>
    </source>
</evidence>
<accession>A0A0F9R6D4</accession>
<sequence>MPTVTVSIEQTRPRGATPAEALRLHDDVGLSYRAIGAMWGITGSRVHQLAKKARNSNQ</sequence>
<dbReference type="EMBL" id="LAZR01001123">
    <property type="protein sequence ID" value="KKN50289.1"/>
    <property type="molecule type" value="Genomic_DNA"/>
</dbReference>
<name>A0A0F9R6D4_9ZZZZ</name>
<evidence type="ECO:0000313" key="1">
    <source>
        <dbReference type="EMBL" id="KKN50289.1"/>
    </source>
</evidence>
<reference evidence="1" key="1">
    <citation type="journal article" date="2015" name="Nature">
        <title>Complex archaea that bridge the gap between prokaryotes and eukaryotes.</title>
        <authorList>
            <person name="Spang A."/>
            <person name="Saw J.H."/>
            <person name="Jorgensen S.L."/>
            <person name="Zaremba-Niedzwiedzka K."/>
            <person name="Martijn J."/>
            <person name="Lind A.E."/>
            <person name="van Eijk R."/>
            <person name="Schleper C."/>
            <person name="Guy L."/>
            <person name="Ettema T.J."/>
        </authorList>
    </citation>
    <scope>NUCLEOTIDE SEQUENCE</scope>
</reference>
<proteinExistence type="predicted"/>
<gene>
    <name evidence="1" type="ORF">LCGC14_0634410</name>
</gene>